<accession>A0A1G7PZF3</accession>
<protein>
    <submittedName>
        <fullName evidence="4">Formylglycine-generating enzyme, required for sulfatase activity, contains SUMF1/FGE domain</fullName>
    </submittedName>
</protein>
<dbReference type="InterPro" id="IPR016187">
    <property type="entry name" value="CTDL_fold"/>
</dbReference>
<dbReference type="InterPro" id="IPR005532">
    <property type="entry name" value="SUMF_dom"/>
</dbReference>
<dbReference type="Gene3D" id="3.90.1580.10">
    <property type="entry name" value="paralog of FGE (formylglycine-generating enzyme)"/>
    <property type="match status" value="1"/>
</dbReference>
<dbReference type="InterPro" id="IPR029010">
    <property type="entry name" value="ThuA-like"/>
</dbReference>
<gene>
    <name evidence="4" type="ORF">SAMN04487996_113182</name>
</gene>
<evidence type="ECO:0000313" key="4">
    <source>
        <dbReference type="EMBL" id="SDF91603.1"/>
    </source>
</evidence>
<dbReference type="Proteomes" id="UP000198748">
    <property type="component" value="Unassembled WGS sequence"/>
</dbReference>
<dbReference type="EMBL" id="FNAN01000013">
    <property type="protein sequence ID" value="SDF91603.1"/>
    <property type="molecule type" value="Genomic_DNA"/>
</dbReference>
<keyword evidence="5" id="KW-1185">Reference proteome</keyword>
<feature type="domain" description="ThuA-like" evidence="3">
    <location>
        <begin position="37"/>
        <end position="246"/>
    </location>
</feature>
<dbReference type="InterPro" id="IPR042095">
    <property type="entry name" value="SUMF_sf"/>
</dbReference>
<dbReference type="SUPFAM" id="SSF52317">
    <property type="entry name" value="Class I glutamine amidotransferase-like"/>
    <property type="match status" value="1"/>
</dbReference>
<proteinExistence type="predicted"/>
<evidence type="ECO:0000256" key="1">
    <source>
        <dbReference type="SAM" id="SignalP"/>
    </source>
</evidence>
<dbReference type="InterPro" id="IPR051043">
    <property type="entry name" value="Sulfatase_Mod_Factor_Kinase"/>
</dbReference>
<dbReference type="Gene3D" id="3.40.50.880">
    <property type="match status" value="1"/>
</dbReference>
<feature type="signal peptide" evidence="1">
    <location>
        <begin position="1"/>
        <end position="21"/>
    </location>
</feature>
<dbReference type="STRING" id="659014.SAMN04487996_113182"/>
<feature type="domain" description="Sulfatase-modifying factor enzyme-like" evidence="2">
    <location>
        <begin position="315"/>
        <end position="536"/>
    </location>
</feature>
<dbReference type="Pfam" id="PF03781">
    <property type="entry name" value="FGE-sulfatase"/>
    <property type="match status" value="1"/>
</dbReference>
<evidence type="ECO:0000313" key="5">
    <source>
        <dbReference type="Proteomes" id="UP000198748"/>
    </source>
</evidence>
<reference evidence="5" key="1">
    <citation type="submission" date="2016-10" db="EMBL/GenBank/DDBJ databases">
        <authorList>
            <person name="Varghese N."/>
            <person name="Submissions S."/>
        </authorList>
    </citation>
    <scope>NUCLEOTIDE SEQUENCE [LARGE SCALE GENOMIC DNA]</scope>
    <source>
        <strain evidence="5">DSM 25329</strain>
    </source>
</reference>
<dbReference type="PANTHER" id="PTHR23150">
    <property type="entry name" value="SULFATASE MODIFYING FACTOR 1, 2"/>
    <property type="match status" value="1"/>
</dbReference>
<name>A0A1G7PZF3_9BACT</name>
<dbReference type="SUPFAM" id="SSF56436">
    <property type="entry name" value="C-type lectin-like"/>
    <property type="match status" value="1"/>
</dbReference>
<dbReference type="RefSeq" id="WP_090154629.1">
    <property type="nucleotide sequence ID" value="NZ_FNAN01000013.1"/>
</dbReference>
<keyword evidence="1" id="KW-0732">Signal</keyword>
<feature type="chain" id="PRO_5011746916" evidence="1">
    <location>
        <begin position="22"/>
        <end position="538"/>
    </location>
</feature>
<sequence>MNKRNLLTLVVALWSASLAHAQQPKFKVLAFYSEKVEMDHVLFARDALYYFKLLASQHQFTFDATTDWDHLNDSSLNNYQVIVWLNDSPVTDAQRAAFEKYTDGGGAWLGFHVAGYNDRSSKWTWFRDFLGGPVFHSNNWPPMAAKVVVEDQSHPVTRRLPAAYDAPVTEWYQWKPSPRMDKNVKVLVSLALEVYPLGIKTYLEKGDTPVVWTNTRYKMLYLNMGHGDKVLSNPYQNKMFADGLLWLAGQLKPGDSVVAWTDAQNNVTNMNIGHSDKVLSDFSQNNMLANALFWFSKRRGGISRKTLPELRSGDYPETVKVEGGTFRMGSDDGNKDEAPAHRITLKDFNIAKTETTVAQWRVFCNATHRPMPDLPGWGWHENHPVINVSWDDCVAYCYWLSDQTGRHYRLPTEAEWEYAASGGAKGKGNAFSGAAVVDSVGWYVATGYGTKPVATKKPNELGLFDMSGNVWEWVSDWYDASYYAASPADNPTGPANGTYKVYRGGAWSVPAPNCRISYRNVVPPSSSNFNRGFRIAAD</sequence>
<organism evidence="4 5">
    <name type="scientific">Dyadobacter soli</name>
    <dbReference type="NCBI Taxonomy" id="659014"/>
    <lineage>
        <taxon>Bacteria</taxon>
        <taxon>Pseudomonadati</taxon>
        <taxon>Bacteroidota</taxon>
        <taxon>Cytophagia</taxon>
        <taxon>Cytophagales</taxon>
        <taxon>Spirosomataceae</taxon>
        <taxon>Dyadobacter</taxon>
    </lineage>
</organism>
<evidence type="ECO:0000259" key="3">
    <source>
        <dbReference type="Pfam" id="PF06283"/>
    </source>
</evidence>
<dbReference type="Pfam" id="PF06283">
    <property type="entry name" value="ThuA"/>
    <property type="match status" value="1"/>
</dbReference>
<dbReference type="InterPro" id="IPR029062">
    <property type="entry name" value="Class_I_gatase-like"/>
</dbReference>
<dbReference type="PANTHER" id="PTHR23150:SF19">
    <property type="entry name" value="FORMYLGLYCINE-GENERATING ENZYME"/>
    <property type="match status" value="1"/>
</dbReference>
<dbReference type="AlphaFoldDB" id="A0A1G7PZF3"/>
<dbReference type="OrthoDB" id="1491336at2"/>
<evidence type="ECO:0000259" key="2">
    <source>
        <dbReference type="Pfam" id="PF03781"/>
    </source>
</evidence>
<dbReference type="GO" id="GO:0120147">
    <property type="term" value="F:formylglycine-generating oxidase activity"/>
    <property type="evidence" value="ECO:0007669"/>
    <property type="project" value="TreeGrafter"/>
</dbReference>